<evidence type="ECO:0000259" key="2">
    <source>
        <dbReference type="Pfam" id="PF07786"/>
    </source>
</evidence>
<dbReference type="STRING" id="523849.OCC_03302"/>
<feature type="transmembrane region" description="Helical" evidence="1">
    <location>
        <begin position="95"/>
        <end position="116"/>
    </location>
</feature>
<evidence type="ECO:0000256" key="1">
    <source>
        <dbReference type="SAM" id="Phobius"/>
    </source>
</evidence>
<keyword evidence="1" id="KW-0812">Transmembrane</keyword>
<proteinExistence type="predicted"/>
<dbReference type="PaxDb" id="523849-OCC_03302"/>
<accession>H3ZQ82</accession>
<feature type="transmembrane region" description="Helical" evidence="1">
    <location>
        <begin position="31"/>
        <end position="52"/>
    </location>
</feature>
<keyword evidence="1" id="KW-1133">Transmembrane helix</keyword>
<feature type="transmembrane region" description="Helical" evidence="1">
    <location>
        <begin position="148"/>
        <end position="166"/>
    </location>
</feature>
<protein>
    <recommendedName>
        <fullName evidence="2">Heparan-alpha-glucosaminide N-acetyltransferase catalytic domain-containing protein</fullName>
    </recommendedName>
</protein>
<dbReference type="Pfam" id="PF07786">
    <property type="entry name" value="HGSNAT_cat"/>
    <property type="match status" value="1"/>
</dbReference>
<dbReference type="EMBL" id="CP006670">
    <property type="protein sequence ID" value="EHR77876.2"/>
    <property type="molecule type" value="Genomic_DNA"/>
</dbReference>
<gene>
    <name evidence="3" type="ORF">OCC_03302</name>
</gene>
<organism evidence="3 4">
    <name type="scientific">Thermococcus litoralis (strain ATCC 51850 / DSM 5473 / JCM 8560 / NS-C)</name>
    <dbReference type="NCBI Taxonomy" id="523849"/>
    <lineage>
        <taxon>Archaea</taxon>
        <taxon>Methanobacteriati</taxon>
        <taxon>Methanobacteriota</taxon>
        <taxon>Thermococci</taxon>
        <taxon>Thermococcales</taxon>
        <taxon>Thermococcaceae</taxon>
        <taxon>Thermococcus</taxon>
    </lineage>
</organism>
<dbReference type="Proteomes" id="UP000015502">
    <property type="component" value="Chromosome"/>
</dbReference>
<reference evidence="3 4" key="1">
    <citation type="journal article" date="2012" name="J. Bacteriol.">
        <title>Genome sequence of the model hyperthermophilic archaeon Thermococcus litoralis NS-C.</title>
        <authorList>
            <person name="Gardner A.F."/>
            <person name="Kumar S."/>
            <person name="Perler F.B."/>
        </authorList>
    </citation>
    <scope>NUCLEOTIDE SEQUENCE [LARGE SCALE GENOMIC DNA]</scope>
    <source>
        <strain evidence="4">ATCC 51850 / DSM 5473 / JCM 8560 / NS-C</strain>
    </source>
</reference>
<feature type="domain" description="Heparan-alpha-glucosaminide N-acetyltransferase catalytic" evidence="2">
    <location>
        <begin position="25"/>
        <end position="243"/>
    </location>
</feature>
<evidence type="ECO:0000313" key="4">
    <source>
        <dbReference type="Proteomes" id="UP000015502"/>
    </source>
</evidence>
<dbReference type="KEGG" id="tlt:OCC_03302"/>
<feature type="transmembrane region" description="Helical" evidence="1">
    <location>
        <begin position="122"/>
        <end position="141"/>
    </location>
</feature>
<dbReference type="InterPro" id="IPR012429">
    <property type="entry name" value="HGSNAT_cat"/>
</dbReference>
<dbReference type="AlphaFoldDB" id="H3ZQ82"/>
<evidence type="ECO:0000313" key="3">
    <source>
        <dbReference type="EMBL" id="EHR77876.2"/>
    </source>
</evidence>
<feature type="transmembrane region" description="Helical" evidence="1">
    <location>
        <begin position="237"/>
        <end position="256"/>
    </location>
</feature>
<keyword evidence="1" id="KW-0472">Membrane</keyword>
<keyword evidence="4" id="KW-1185">Reference proteome</keyword>
<feature type="transmembrane region" description="Helical" evidence="1">
    <location>
        <begin position="186"/>
        <end position="207"/>
    </location>
</feature>
<dbReference type="HOGENOM" id="CLU_067755_0_1_2"/>
<name>H3ZQ82_THELN</name>
<feature type="transmembrane region" description="Helical" evidence="1">
    <location>
        <begin position="64"/>
        <end position="83"/>
    </location>
</feature>
<sequence length="261" mass="29817">MTTPNLNKPRGLYLLMFGSEIYSKRFWEVDFVRGIALIMMLISNFVTDLQFFLGYSEYRVFWKLFAYATASLFVSISGLSLWISHARGKKTLKKYFLRFAKLFGLGLLITLTTYLLLERGTIYFGVLHFLGVASLLVIPFYPLGWKNIFPAVLFLLGGQIVKNVHADTLLFLPLGITPHEFFTLDYFPIFPWFGVFLLGTAIGALIYPDGKRKFKISTPKNPLLEFVCFMGRNTLKIYFIHQPVFVGLLMLLYGGLPNLGV</sequence>